<keyword evidence="7" id="KW-1185">Reference proteome</keyword>
<feature type="coiled-coil region" evidence="4">
    <location>
        <begin position="536"/>
        <end position="563"/>
    </location>
</feature>
<dbReference type="Proteomes" id="UP000298324">
    <property type="component" value="Unassembled WGS sequence"/>
</dbReference>
<comment type="similarity">
    <text evidence="1">Belongs to the SMC family. SbcC subfamily.</text>
</comment>
<evidence type="ECO:0000313" key="7">
    <source>
        <dbReference type="Proteomes" id="UP000298324"/>
    </source>
</evidence>
<feature type="coiled-coil region" evidence="4">
    <location>
        <begin position="610"/>
        <end position="644"/>
    </location>
</feature>
<evidence type="ECO:0000256" key="1">
    <source>
        <dbReference type="ARBA" id="ARBA00006930"/>
    </source>
</evidence>
<dbReference type="InterPro" id="IPR027417">
    <property type="entry name" value="P-loop_NTPase"/>
</dbReference>
<dbReference type="Pfam" id="PF13476">
    <property type="entry name" value="AAA_23"/>
    <property type="match status" value="1"/>
</dbReference>
<gene>
    <name evidence="6" type="primary">sbcC</name>
    <name evidence="6" type="ORF">Psch_02406</name>
</gene>
<dbReference type="EMBL" id="QFGA01000002">
    <property type="protein sequence ID" value="TEB05365.1"/>
    <property type="molecule type" value="Genomic_DNA"/>
</dbReference>
<feature type="coiled-coil region" evidence="4">
    <location>
        <begin position="394"/>
        <end position="421"/>
    </location>
</feature>
<organism evidence="6 7">
    <name type="scientific">Pelotomaculum schinkii</name>
    <dbReference type="NCBI Taxonomy" id="78350"/>
    <lineage>
        <taxon>Bacteria</taxon>
        <taxon>Bacillati</taxon>
        <taxon>Bacillota</taxon>
        <taxon>Clostridia</taxon>
        <taxon>Eubacteriales</taxon>
        <taxon>Desulfotomaculaceae</taxon>
        <taxon>Pelotomaculum</taxon>
    </lineage>
</organism>
<dbReference type="SUPFAM" id="SSF52540">
    <property type="entry name" value="P-loop containing nucleoside triphosphate hydrolases"/>
    <property type="match status" value="1"/>
</dbReference>
<dbReference type="PANTHER" id="PTHR32114">
    <property type="entry name" value="ABC TRANSPORTER ABCH.3"/>
    <property type="match status" value="1"/>
</dbReference>
<dbReference type="GO" id="GO:0016887">
    <property type="term" value="F:ATP hydrolysis activity"/>
    <property type="evidence" value="ECO:0007669"/>
    <property type="project" value="InterPro"/>
</dbReference>
<evidence type="ECO:0000256" key="3">
    <source>
        <dbReference type="ARBA" id="ARBA00013368"/>
    </source>
</evidence>
<evidence type="ECO:0000313" key="6">
    <source>
        <dbReference type="EMBL" id="TEB05365.1"/>
    </source>
</evidence>
<dbReference type="PANTHER" id="PTHR32114:SF2">
    <property type="entry name" value="ABC TRANSPORTER ABCH.3"/>
    <property type="match status" value="1"/>
</dbReference>
<keyword evidence="4" id="KW-0175">Coiled coil</keyword>
<evidence type="ECO:0000259" key="5">
    <source>
        <dbReference type="Pfam" id="PF13476"/>
    </source>
</evidence>
<evidence type="ECO:0000256" key="4">
    <source>
        <dbReference type="SAM" id="Coils"/>
    </source>
</evidence>
<dbReference type="AlphaFoldDB" id="A0A4Y7R8R7"/>
<dbReference type="InterPro" id="IPR038729">
    <property type="entry name" value="Rad50/SbcC_AAA"/>
</dbReference>
<comment type="subunit">
    <text evidence="2">Heterodimer of SbcC and SbcD.</text>
</comment>
<evidence type="ECO:0000256" key="2">
    <source>
        <dbReference type="ARBA" id="ARBA00011322"/>
    </source>
</evidence>
<dbReference type="Pfam" id="PF13558">
    <property type="entry name" value="SbcC_Walker_B"/>
    <property type="match status" value="1"/>
</dbReference>
<proteinExistence type="inferred from homology"/>
<accession>A0A4Y7R8R7</accession>
<sequence length="1021" mass="111861">MKPLKLSMNAFGPYAGTQTLDFTELGDRTFFLVHGPTGSGKTTILDAICFALYGDTSGAQRDGKQMRSDHADPSVSTEITFDFAVGQEQYRIKRSPEQERPKKRGEGFTVMSNNATLWKRTGLTTDTEEGHVLENGWSKVTEAVEKLLGFKSSQFRQVVMLPQGEFRRLLNADSRERQVILEALFRTELYRRIEEALKASAKELSDNFKKLSERKTWVLQEAKAENGDALEKRLKLDTDQLNEAAAKTERSGKKLKDVRDKLDEGNQAKDRLEEKKQAAGALAGLVAKVEIINAKKALLSQARLASSLADAEKSLQARRQDASGAAANFLAKEKVRADALATKELAEKELAAETAREPEREAAGQTLTRLEELTGKVAALAEARVLAAETGKLASTAEIQLKKAEAAVTRLREAIDEKITAHLQAVNQGAKAAELEAVFHNTEQVYQKRKILEDKRGELSLVEKDLARAAGALRQCQGNYSKARDEVARLQEAWNKGQAAILSGALQDGLPCPVCGSTDHPSPAQSNVRLPGEMEIKAKQQAAAEFEKRRDKAQLELNAITNKKAAISGGIRELEQELGEKDGTNLQTLLETVVKAKEGWLEAGRAASNASVLSDQIEQLKLRLEKAKEQLETLQRDAGKASEDYKAALAVVKERESVIPAKLCDQASLQKAQLEARRKRDLLLAGFEGARKAAEAAAQSLARAETAVQEAAGALQAAKERATNEELAFKQRLEEAGFKTLAEYEAARVGKAAMLALERELAKYDEDLAAAKDRLDRSVQAAEGLVEPDLVALKQAVRDLEKERDDLLTLRTRLQTQVGQEKDWLEQLRLLSGSIKELENRHEIIGRIAEVANGKNKYGLTFQRFVLGALLDDVTVAATQRLKLMSRGRYHLQRTLDRARSNAAGGLDLEVFDTYTGTARGVATLSGGETFLASLSLALGLADVVQSYAGGIHLDTIFVDEGFGTLDPESLDFALRALLDLQKGGRLVGIISHVPELKERIDARLEVVPTEKGSVAGFRFS</sequence>
<name>A0A4Y7R8R7_9FIRM</name>
<protein>
    <recommendedName>
        <fullName evidence="3">Nuclease SbcCD subunit C</fullName>
    </recommendedName>
</protein>
<dbReference type="RefSeq" id="WP_190240437.1">
    <property type="nucleotide sequence ID" value="NZ_QFGA01000002.1"/>
</dbReference>
<dbReference type="GO" id="GO:0006302">
    <property type="term" value="P:double-strand break repair"/>
    <property type="evidence" value="ECO:0007669"/>
    <property type="project" value="InterPro"/>
</dbReference>
<feature type="coiled-coil region" evidence="4">
    <location>
        <begin position="754"/>
        <end position="841"/>
    </location>
</feature>
<feature type="domain" description="Rad50/SbcC-type AAA" evidence="5">
    <location>
        <begin position="5"/>
        <end position="226"/>
    </location>
</feature>
<dbReference type="Gene3D" id="3.40.50.300">
    <property type="entry name" value="P-loop containing nucleotide triphosphate hydrolases"/>
    <property type="match status" value="2"/>
</dbReference>
<reference evidence="6 7" key="1">
    <citation type="journal article" date="2018" name="Environ. Microbiol.">
        <title>Novel energy conservation strategies and behaviour of Pelotomaculum schinkii driving syntrophic propionate catabolism.</title>
        <authorList>
            <person name="Hidalgo-Ahumada C.A.P."/>
            <person name="Nobu M.K."/>
            <person name="Narihiro T."/>
            <person name="Tamaki H."/>
            <person name="Liu W.T."/>
            <person name="Kamagata Y."/>
            <person name="Stams A.J.M."/>
            <person name="Imachi H."/>
            <person name="Sousa D.Z."/>
        </authorList>
    </citation>
    <scope>NUCLEOTIDE SEQUENCE [LARGE SCALE GENOMIC DNA]</scope>
    <source>
        <strain evidence="6 7">HH</strain>
    </source>
</reference>
<comment type="caution">
    <text evidence="6">The sequence shown here is derived from an EMBL/GenBank/DDBJ whole genome shotgun (WGS) entry which is preliminary data.</text>
</comment>